<dbReference type="Pfam" id="PF25447">
    <property type="entry name" value="RING_ZNF598"/>
    <property type="match status" value="1"/>
</dbReference>
<evidence type="ECO:0000256" key="2">
    <source>
        <dbReference type="ARBA" id="ARBA00004496"/>
    </source>
</evidence>
<feature type="compositionally biased region" description="Basic and acidic residues" evidence="13">
    <location>
        <begin position="54"/>
        <end position="66"/>
    </location>
</feature>
<comment type="similarity">
    <text evidence="11">Belongs to the ZNF598/HEL2 family.</text>
</comment>
<feature type="compositionally biased region" description="Low complexity" evidence="13">
    <location>
        <begin position="379"/>
        <end position="394"/>
    </location>
</feature>
<evidence type="ECO:0000256" key="10">
    <source>
        <dbReference type="ARBA" id="ARBA00022833"/>
    </source>
</evidence>
<dbReference type="Gene3D" id="3.30.40.10">
    <property type="entry name" value="Zinc/RING finger domain, C3HC4 (zinc finger)"/>
    <property type="match status" value="1"/>
</dbReference>
<dbReference type="InterPro" id="IPR001841">
    <property type="entry name" value="Znf_RING"/>
</dbReference>
<evidence type="ECO:0000256" key="4">
    <source>
        <dbReference type="ARBA" id="ARBA00012483"/>
    </source>
</evidence>
<dbReference type="Pfam" id="PF23230">
    <property type="entry name" value="zf-C2H2_13"/>
    <property type="match status" value="1"/>
</dbReference>
<evidence type="ECO:0000256" key="12">
    <source>
        <dbReference type="PROSITE-ProRule" id="PRU00175"/>
    </source>
</evidence>
<dbReference type="EC" id="2.3.2.27" evidence="4"/>
<feature type="region of interest" description="Disordered" evidence="13">
    <location>
        <begin position="562"/>
        <end position="641"/>
    </location>
</feature>
<gene>
    <name evidence="15" type="ORF">EVG20_g1435</name>
</gene>
<dbReference type="GO" id="GO:0072344">
    <property type="term" value="P:rescue of stalled ribosome"/>
    <property type="evidence" value="ECO:0007669"/>
    <property type="project" value="InterPro"/>
</dbReference>
<evidence type="ECO:0000256" key="9">
    <source>
        <dbReference type="ARBA" id="ARBA00022771"/>
    </source>
</evidence>
<dbReference type="InterPro" id="IPR057634">
    <property type="entry name" value="PAH_ZNF598/HEL2"/>
</dbReference>
<dbReference type="CDD" id="cd16615">
    <property type="entry name" value="RING-HC_ZNF598"/>
    <property type="match status" value="1"/>
</dbReference>
<comment type="catalytic activity">
    <reaction evidence="1">
        <text>S-ubiquitinyl-[E2 ubiquitin-conjugating enzyme]-L-cysteine + [acceptor protein]-L-lysine = [E2 ubiquitin-conjugating enzyme]-L-cysteine + N(6)-ubiquitinyl-[acceptor protein]-L-lysine.</text>
        <dbReference type="EC" id="2.3.2.27"/>
    </reaction>
</comment>
<feature type="domain" description="RING-type" evidence="14">
    <location>
        <begin position="78"/>
        <end position="118"/>
    </location>
</feature>
<dbReference type="GO" id="GO:0008270">
    <property type="term" value="F:zinc ion binding"/>
    <property type="evidence" value="ECO:0007669"/>
    <property type="project" value="UniProtKB-KW"/>
</dbReference>
<dbReference type="SMART" id="SM00355">
    <property type="entry name" value="ZnF_C2H2"/>
    <property type="match status" value="4"/>
</dbReference>
<keyword evidence="6" id="KW-0597">Phosphoprotein</keyword>
<dbReference type="GO" id="GO:0061630">
    <property type="term" value="F:ubiquitin protein ligase activity"/>
    <property type="evidence" value="ECO:0007669"/>
    <property type="project" value="UniProtKB-EC"/>
</dbReference>
<evidence type="ECO:0000256" key="5">
    <source>
        <dbReference type="ARBA" id="ARBA00022490"/>
    </source>
</evidence>
<evidence type="ECO:0000259" key="14">
    <source>
        <dbReference type="PROSITE" id="PS50089"/>
    </source>
</evidence>
<feature type="region of interest" description="Disordered" evidence="13">
    <location>
        <begin position="670"/>
        <end position="690"/>
    </location>
</feature>
<evidence type="ECO:0000256" key="6">
    <source>
        <dbReference type="ARBA" id="ARBA00022553"/>
    </source>
</evidence>
<dbReference type="Pfam" id="PF23202">
    <property type="entry name" value="PAH_ZNF598"/>
    <property type="match status" value="1"/>
</dbReference>
<evidence type="ECO:0000256" key="3">
    <source>
        <dbReference type="ARBA" id="ARBA00004906"/>
    </source>
</evidence>
<dbReference type="PROSITE" id="PS50089">
    <property type="entry name" value="ZF_RING_2"/>
    <property type="match status" value="1"/>
</dbReference>
<dbReference type="Proteomes" id="UP000298327">
    <property type="component" value="Unassembled WGS sequence"/>
</dbReference>
<dbReference type="InterPro" id="IPR013087">
    <property type="entry name" value="Znf_C2H2_type"/>
</dbReference>
<name>A0A4Y9ZDR9_9AGAM</name>
<comment type="caution">
    <text evidence="15">The sequence shown here is derived from an EMBL/GenBank/DDBJ whole genome shotgun (WGS) entry which is preliminary data.</text>
</comment>
<evidence type="ECO:0000256" key="8">
    <source>
        <dbReference type="ARBA" id="ARBA00022723"/>
    </source>
</evidence>
<evidence type="ECO:0000256" key="11">
    <source>
        <dbReference type="ARBA" id="ARBA00035113"/>
    </source>
</evidence>
<keyword evidence="9 12" id="KW-0863">Zinc-finger</keyword>
<reference evidence="15 16" key="1">
    <citation type="submission" date="2019-02" db="EMBL/GenBank/DDBJ databases">
        <title>Genome sequencing of the rare red list fungi Dentipellis fragilis.</title>
        <authorList>
            <person name="Buettner E."/>
            <person name="Kellner H."/>
        </authorList>
    </citation>
    <scope>NUCLEOTIDE SEQUENCE [LARGE SCALE GENOMIC DNA]</scope>
    <source>
        <strain evidence="15 16">DSM 105465</strain>
    </source>
</reference>
<feature type="non-terminal residue" evidence="15">
    <location>
        <position position="690"/>
    </location>
</feature>
<sequence length="690" mass="75581">MAETTTQTETRQNQGGRRGRGPNRRRGPPKGGPANSGKPRNGAAPAAATSNETAGKEVQKDKVEEAKEAEEVDESRICWICAEPVKYFSVSECNHRTCHVCALRLRALYKKMECTFCKESQTTVIFTESVDKPFTSYTPEDIPLKDTKLSICFETQEMMEDTLVLLRFNCPDPSCDYTATGWNDLKLHARGQHGKLMCDLCIRHKKVFAHEHALYSPNQLSAHLPSIPQRHNQKQQAQTERPEGGVHPLCEFCRECYFSDDELYSHMRERHEECFICKRNEVRDQYFKNYDALEKHFEHAHHPCRNSSCQARKFVVFGSLLDLQAHMVEEHGAEMSSRDKKNISRVNAGFEFQEVGAPSSDPAPRATTSRRERFGAHLTNNNSGNSGNTSPGPSRHQTPSPPPADMDPVTAERQNALYGRLRAVAPNPTNAVAAVKLTLRSYLASESGPRDLISTVWNILDRDLDNTASIVNLLVDLIDDDDKKTSLLGAWNGFKIEVYLTVPRAQASSNFSNPQQRRQFPDLVPTTNGDNYAGVTGGRVINIKQSTAGRANHASRAVWDRVAQAASSAGPSNPPPRPPERFPALQATASSANSGYRQQSRGTTAWSASASGASRPKQPKSVPSTVPAARREPAPVLSPSLFPELPTALPTRSKAAVSGRTSLQNILGSTAPATSAWAAGGSGANAGADA</sequence>
<dbReference type="InterPro" id="IPR044288">
    <property type="entry name" value="ZNF598/HEL2"/>
</dbReference>
<evidence type="ECO:0000256" key="7">
    <source>
        <dbReference type="ARBA" id="ARBA00022679"/>
    </source>
</evidence>
<dbReference type="PANTHER" id="PTHR22938">
    <property type="entry name" value="ZINC FINGER PROTEIN 598"/>
    <property type="match status" value="1"/>
</dbReference>
<feature type="compositionally biased region" description="Polar residues" evidence="13">
    <location>
        <begin position="587"/>
        <end position="599"/>
    </location>
</feature>
<dbReference type="InterPro" id="IPR056437">
    <property type="entry name" value="Znf-C2H2_ZNF598/HEL2"/>
</dbReference>
<keyword evidence="7" id="KW-0808">Transferase</keyword>
<accession>A0A4Y9ZDR9</accession>
<feature type="region of interest" description="Disordered" evidence="13">
    <location>
        <begin position="1"/>
        <end position="67"/>
    </location>
</feature>
<dbReference type="STRING" id="205917.A0A4Y9ZDR9"/>
<feature type="region of interest" description="Disordered" evidence="13">
    <location>
        <begin position="376"/>
        <end position="409"/>
    </location>
</feature>
<evidence type="ECO:0000256" key="1">
    <source>
        <dbReference type="ARBA" id="ARBA00000900"/>
    </source>
</evidence>
<dbReference type="GO" id="GO:0005737">
    <property type="term" value="C:cytoplasm"/>
    <property type="evidence" value="ECO:0007669"/>
    <property type="project" value="UniProtKB-SubCell"/>
</dbReference>
<keyword evidence="8" id="KW-0479">Metal-binding</keyword>
<dbReference type="PROSITE" id="PS00028">
    <property type="entry name" value="ZINC_FINGER_C2H2_1"/>
    <property type="match status" value="1"/>
</dbReference>
<protein>
    <recommendedName>
        <fullName evidence="4">RING-type E3 ubiquitin transferase</fullName>
        <ecNumber evidence="4">2.3.2.27</ecNumber>
    </recommendedName>
</protein>
<feature type="compositionally biased region" description="Basic residues" evidence="13">
    <location>
        <begin position="17"/>
        <end position="28"/>
    </location>
</feature>
<dbReference type="EMBL" id="SEOQ01000046">
    <property type="protein sequence ID" value="TFY71549.1"/>
    <property type="molecule type" value="Genomic_DNA"/>
</dbReference>
<dbReference type="OrthoDB" id="3838338at2759"/>
<evidence type="ECO:0000313" key="15">
    <source>
        <dbReference type="EMBL" id="TFY71549.1"/>
    </source>
</evidence>
<comment type="subcellular location">
    <subcellularLocation>
        <location evidence="2">Cytoplasm</location>
    </subcellularLocation>
</comment>
<organism evidence="15 16">
    <name type="scientific">Dentipellis fragilis</name>
    <dbReference type="NCBI Taxonomy" id="205917"/>
    <lineage>
        <taxon>Eukaryota</taxon>
        <taxon>Fungi</taxon>
        <taxon>Dikarya</taxon>
        <taxon>Basidiomycota</taxon>
        <taxon>Agaricomycotina</taxon>
        <taxon>Agaricomycetes</taxon>
        <taxon>Russulales</taxon>
        <taxon>Hericiaceae</taxon>
        <taxon>Dentipellis</taxon>
    </lineage>
</organism>
<dbReference type="SUPFAM" id="SSF57850">
    <property type="entry name" value="RING/U-box"/>
    <property type="match status" value="1"/>
</dbReference>
<dbReference type="InterPro" id="IPR013083">
    <property type="entry name" value="Znf_RING/FYVE/PHD"/>
</dbReference>
<dbReference type="PANTHER" id="PTHR22938:SF0">
    <property type="entry name" value="E3 UBIQUITIN-PROTEIN LIGASE ZNF598"/>
    <property type="match status" value="1"/>
</dbReference>
<feature type="compositionally biased region" description="Polar residues" evidence="13">
    <location>
        <begin position="1"/>
        <end position="10"/>
    </location>
</feature>
<evidence type="ECO:0000313" key="16">
    <source>
        <dbReference type="Proteomes" id="UP000298327"/>
    </source>
</evidence>
<dbReference type="AlphaFoldDB" id="A0A4Y9ZDR9"/>
<evidence type="ECO:0000256" key="13">
    <source>
        <dbReference type="SAM" id="MobiDB-lite"/>
    </source>
</evidence>
<dbReference type="InterPro" id="IPR041888">
    <property type="entry name" value="RING-HC_ZNF598/HEL2"/>
</dbReference>
<keyword evidence="10" id="KW-0862">Zinc</keyword>
<keyword evidence="5" id="KW-0963">Cytoplasm</keyword>
<dbReference type="GO" id="GO:0016567">
    <property type="term" value="P:protein ubiquitination"/>
    <property type="evidence" value="ECO:0007669"/>
    <property type="project" value="TreeGrafter"/>
</dbReference>
<dbReference type="GO" id="GO:0043022">
    <property type="term" value="F:ribosome binding"/>
    <property type="evidence" value="ECO:0007669"/>
    <property type="project" value="TreeGrafter"/>
</dbReference>
<feature type="compositionally biased region" description="Low complexity" evidence="13">
    <location>
        <begin position="600"/>
        <end position="615"/>
    </location>
</feature>
<comment type="pathway">
    <text evidence="3">Protein modification; protein ubiquitination.</text>
</comment>
<keyword evidence="16" id="KW-1185">Reference proteome</keyword>
<proteinExistence type="inferred from homology"/>